<dbReference type="GO" id="GO:0007018">
    <property type="term" value="P:microtubule-based movement"/>
    <property type="evidence" value="ECO:0007669"/>
    <property type="project" value="UniProtKB-UniRule"/>
</dbReference>
<dbReference type="FunFam" id="3.30.450.30:FF:000009">
    <property type="entry name" value="Dynein light chain roadblock"/>
    <property type="match status" value="1"/>
</dbReference>
<evidence type="ECO:0000256" key="7">
    <source>
        <dbReference type="ARBA" id="ARBA00023175"/>
    </source>
</evidence>
<dbReference type="InterPro" id="IPR016561">
    <property type="entry name" value="DYNLRB1/2"/>
</dbReference>
<evidence type="ECO:0000259" key="11">
    <source>
        <dbReference type="SMART" id="SM00960"/>
    </source>
</evidence>
<dbReference type="OMA" id="MRTSYFE"/>
<evidence type="ECO:0000313" key="12">
    <source>
        <dbReference type="EMBL" id="SPP79760.1"/>
    </source>
</evidence>
<dbReference type="PANTHER" id="PTHR10779">
    <property type="entry name" value="DYNEIN LIGHT CHAIN ROADBLOCK"/>
    <property type="match status" value="1"/>
</dbReference>
<keyword evidence="7 10" id="KW-0505">Motor protein</keyword>
<comment type="subcellular location">
    <subcellularLocation>
        <location evidence="1 10">Cytoplasm</location>
        <location evidence="1 10">Cytoskeleton</location>
    </subcellularLocation>
</comment>
<evidence type="ECO:0000256" key="5">
    <source>
        <dbReference type="ARBA" id="ARBA00022701"/>
    </source>
</evidence>
<dbReference type="SUPFAM" id="SSF103196">
    <property type="entry name" value="Roadblock/LC7 domain"/>
    <property type="match status" value="1"/>
</dbReference>
<dbReference type="OrthoDB" id="9985637at2759"/>
<protein>
    <recommendedName>
        <fullName evidence="10">Dynein light chain roadblock</fullName>
    </recommendedName>
</protein>
<keyword evidence="6 10" id="KW-0243">Dynein</keyword>
<dbReference type="Proteomes" id="UP000268350">
    <property type="component" value="Unassembled WGS sequence"/>
</dbReference>
<evidence type="ECO:0000256" key="8">
    <source>
        <dbReference type="ARBA" id="ARBA00023212"/>
    </source>
</evidence>
<keyword evidence="4 10" id="KW-0963">Cytoplasm</keyword>
<dbReference type="GO" id="GO:0005737">
    <property type="term" value="C:cytoplasm"/>
    <property type="evidence" value="ECO:0007669"/>
    <property type="project" value="UniProtKB-UniRule"/>
</dbReference>
<dbReference type="PIRSF" id="PIRSF009998">
    <property type="entry name" value="DLC7"/>
    <property type="match status" value="1"/>
</dbReference>
<keyword evidence="13" id="KW-1185">Reference proteome</keyword>
<comment type="similarity">
    <text evidence="2 10">Belongs to the GAMAD family.</text>
</comment>
<dbReference type="GO" id="GO:0005868">
    <property type="term" value="C:cytoplasmic dynein complex"/>
    <property type="evidence" value="ECO:0007669"/>
    <property type="project" value="UniProtKB-UniRule"/>
</dbReference>
<keyword evidence="8 10" id="KW-0206">Cytoskeleton</keyword>
<evidence type="ECO:0000256" key="4">
    <source>
        <dbReference type="ARBA" id="ARBA00022490"/>
    </source>
</evidence>
<reference evidence="13" key="1">
    <citation type="submission" date="2018-01" db="EMBL/GenBank/DDBJ databases">
        <authorList>
            <person name="Alioto T."/>
            <person name="Alioto T."/>
        </authorList>
    </citation>
    <scope>NUCLEOTIDE SEQUENCE [LARGE SCALE GENOMIC DNA]</scope>
</reference>
<dbReference type="Pfam" id="PF03259">
    <property type="entry name" value="Robl_LC7"/>
    <property type="match status" value="1"/>
</dbReference>
<evidence type="ECO:0000256" key="9">
    <source>
        <dbReference type="ARBA" id="ARBA00025362"/>
    </source>
</evidence>
<dbReference type="GO" id="GO:0005874">
    <property type="term" value="C:microtubule"/>
    <property type="evidence" value="ECO:0007669"/>
    <property type="project" value="UniProtKB-UniRule"/>
</dbReference>
<dbReference type="EMBL" id="OUUW01000004">
    <property type="protein sequence ID" value="SPP79760.1"/>
    <property type="molecule type" value="Genomic_DNA"/>
</dbReference>
<feature type="domain" description="Roadblock/LAMTOR2" evidence="11">
    <location>
        <begin position="5"/>
        <end position="93"/>
    </location>
</feature>
<dbReference type="InterPro" id="IPR004942">
    <property type="entry name" value="Roadblock/LAMTOR2_dom"/>
</dbReference>
<dbReference type="SMART" id="SM00960">
    <property type="entry name" value="Robl_LC7"/>
    <property type="match status" value="1"/>
</dbReference>
<proteinExistence type="inferred from homology"/>
<name>A0A3B0JW87_DROGU</name>
<dbReference type="GO" id="GO:0045505">
    <property type="term" value="F:dynein intermediate chain binding"/>
    <property type="evidence" value="ECO:0007669"/>
    <property type="project" value="UniProtKB-UniRule"/>
</dbReference>
<keyword evidence="5 10" id="KW-0493">Microtubule</keyword>
<evidence type="ECO:0000313" key="13">
    <source>
        <dbReference type="Proteomes" id="UP000268350"/>
    </source>
</evidence>
<evidence type="ECO:0000256" key="1">
    <source>
        <dbReference type="ARBA" id="ARBA00004245"/>
    </source>
</evidence>
<dbReference type="Gene3D" id="3.30.450.30">
    <property type="entry name" value="Dynein light chain 2a, cytoplasmic"/>
    <property type="match status" value="1"/>
</dbReference>
<sequence>MSAEVEEMLKHFHSMKNVAGIVVIDNDGIPIKSTLEHTLSVHYAATMQTLLEKARQVVLDLDATNELSFLRMRTLYHEIMLCPKADYFIVVIQNPSE</sequence>
<organism evidence="12 13">
    <name type="scientific">Drosophila guanche</name>
    <name type="common">Fruit fly</name>
    <dbReference type="NCBI Taxonomy" id="7266"/>
    <lineage>
        <taxon>Eukaryota</taxon>
        <taxon>Metazoa</taxon>
        <taxon>Ecdysozoa</taxon>
        <taxon>Arthropoda</taxon>
        <taxon>Hexapoda</taxon>
        <taxon>Insecta</taxon>
        <taxon>Pterygota</taxon>
        <taxon>Neoptera</taxon>
        <taxon>Endopterygota</taxon>
        <taxon>Diptera</taxon>
        <taxon>Brachycera</taxon>
        <taxon>Muscomorpha</taxon>
        <taxon>Ephydroidea</taxon>
        <taxon>Drosophilidae</taxon>
        <taxon>Drosophila</taxon>
        <taxon>Sophophora</taxon>
    </lineage>
</organism>
<evidence type="ECO:0000256" key="6">
    <source>
        <dbReference type="ARBA" id="ARBA00023017"/>
    </source>
</evidence>
<dbReference type="STRING" id="7266.A0A3B0JW87"/>
<accession>A0A3B0JW87</accession>
<comment type="function">
    <text evidence="9">Acts as one of several non-catalytic accessory components of the cytoplasmic dynein 1 complex that are thought to be involved in linking dynein to cargos and to adapter proteins that regulate dynein function. Cytoplasmic dynein 1 acts as a motor for the intracellular retrograde motility of vesicles and organelles along microtubules.</text>
</comment>
<dbReference type="AlphaFoldDB" id="A0A3B0JW87"/>
<evidence type="ECO:0000256" key="2">
    <source>
        <dbReference type="ARBA" id="ARBA00007191"/>
    </source>
</evidence>
<keyword evidence="3 10" id="KW-0813">Transport</keyword>
<evidence type="ECO:0000256" key="10">
    <source>
        <dbReference type="PIRNR" id="PIRNR009998"/>
    </source>
</evidence>
<gene>
    <name evidence="12" type="ORF">DGUA_6G012657</name>
</gene>
<evidence type="ECO:0000256" key="3">
    <source>
        <dbReference type="ARBA" id="ARBA00022448"/>
    </source>
</evidence>